<feature type="compositionally biased region" description="Basic and acidic residues" evidence="1">
    <location>
        <begin position="231"/>
        <end position="243"/>
    </location>
</feature>
<dbReference type="OrthoDB" id="10623539at2759"/>
<evidence type="ECO:0000313" key="2">
    <source>
        <dbReference type="EMBL" id="CBK23912.2"/>
    </source>
</evidence>
<protein>
    <submittedName>
        <fullName evidence="2">Uncharacterized protein</fullName>
    </submittedName>
</protein>
<reference evidence="2" key="1">
    <citation type="submission" date="2010-02" db="EMBL/GenBank/DDBJ databases">
        <title>Sequencing and annotation of the Blastocystis hominis genome.</title>
        <authorList>
            <person name="Wincker P."/>
        </authorList>
    </citation>
    <scope>NUCLEOTIDE SEQUENCE</scope>
    <source>
        <strain evidence="2">Singapore isolate B</strain>
    </source>
</reference>
<keyword evidence="3" id="KW-1185">Reference proteome</keyword>
<dbReference type="GeneID" id="24920790"/>
<dbReference type="InParanoid" id="D8M773"/>
<gene>
    <name evidence="2" type="ORF">GSBLH_T00003721001</name>
</gene>
<dbReference type="EMBL" id="FN668672">
    <property type="protein sequence ID" value="CBK23912.2"/>
    <property type="molecule type" value="Genomic_DNA"/>
</dbReference>
<proteinExistence type="predicted"/>
<feature type="region of interest" description="Disordered" evidence="1">
    <location>
        <begin position="231"/>
        <end position="251"/>
    </location>
</feature>
<evidence type="ECO:0000256" key="1">
    <source>
        <dbReference type="SAM" id="MobiDB-lite"/>
    </source>
</evidence>
<feature type="compositionally biased region" description="Polar residues" evidence="1">
    <location>
        <begin position="132"/>
        <end position="143"/>
    </location>
</feature>
<feature type="region of interest" description="Disordered" evidence="1">
    <location>
        <begin position="124"/>
        <end position="143"/>
    </location>
</feature>
<evidence type="ECO:0000313" key="3">
    <source>
        <dbReference type="Proteomes" id="UP000008312"/>
    </source>
</evidence>
<sequence>MKEGKEITFTATNDLTSIHIEPEQVPQPRSMKRGKADSSMFCESDNESDEDPEYLAAVKILKEEKERGLCVIKKKHESMIDCANLLAISERERIQELFEEKLALIQKRFTESNQVKTRRMAADEAKQHSHHISTPESTASTNSHRSKDICYLTVLLTEEEMVDDLQMMAAATQALYHVTGIPKVISAAPLSGNRLLLNDKVIEPNTPCTLRNGNNLIRNCVFLSTVVKEKENKEKRKDPEVGKKANLNGRL</sequence>
<dbReference type="RefSeq" id="XP_012897960.1">
    <property type="nucleotide sequence ID" value="XM_013042506.1"/>
</dbReference>
<organism evidence="2">
    <name type="scientific">Blastocystis hominis</name>
    <dbReference type="NCBI Taxonomy" id="12968"/>
    <lineage>
        <taxon>Eukaryota</taxon>
        <taxon>Sar</taxon>
        <taxon>Stramenopiles</taxon>
        <taxon>Bigyra</taxon>
        <taxon>Opalozoa</taxon>
        <taxon>Opalinata</taxon>
        <taxon>Blastocystidae</taxon>
        <taxon>Blastocystis</taxon>
    </lineage>
</organism>
<dbReference type="AlphaFoldDB" id="D8M773"/>
<dbReference type="Proteomes" id="UP000008312">
    <property type="component" value="Unassembled WGS sequence"/>
</dbReference>
<accession>D8M773</accession>
<feature type="region of interest" description="Disordered" evidence="1">
    <location>
        <begin position="24"/>
        <end position="48"/>
    </location>
</feature>
<name>D8M773_BLAHO</name>